<sequence length="65" mass="6825">MATGSDYSAGQAPGHFKGSLSSRQLSLPVKSGHLVMGTWQSVYLGEQRDHDGAREVLATLHGDGA</sequence>
<feature type="region of interest" description="Disordered" evidence="1">
    <location>
        <begin position="1"/>
        <end position="22"/>
    </location>
</feature>
<dbReference type="SUPFAM" id="SSF111038">
    <property type="entry name" value="YjbQ-like"/>
    <property type="match status" value="1"/>
</dbReference>
<proteinExistence type="predicted"/>
<gene>
    <name evidence="2" type="ORF">F1720_03620</name>
</gene>
<reference evidence="2 3" key="1">
    <citation type="submission" date="2019-09" db="EMBL/GenBank/DDBJ databases">
        <title>Draft genome sequence of Pseudomonas brenneri CCUG 51514(T).</title>
        <authorList>
            <person name="Tunovic T."/>
            <person name="Pineiro-Iglesias B."/>
            <person name="Unosson C."/>
            <person name="Inganas E."/>
            <person name="Ohlen M."/>
            <person name="Cardew S."/>
            <person name="Jensie-Markopoulos S."/>
            <person name="Salva-Serra F."/>
            <person name="Jaen-Luchoro D."/>
            <person name="Svensson-Stadler L."/>
            <person name="Chun J."/>
            <person name="Moore E."/>
        </authorList>
    </citation>
    <scope>NUCLEOTIDE SEQUENCE [LARGE SCALE GENOMIC DNA]</scope>
    <source>
        <strain evidence="2 3">CCUG 51514</strain>
    </source>
</reference>
<evidence type="ECO:0000256" key="1">
    <source>
        <dbReference type="SAM" id="MobiDB-lite"/>
    </source>
</evidence>
<dbReference type="EMBL" id="VUOL01000002">
    <property type="protein sequence ID" value="KAA2232650.1"/>
    <property type="molecule type" value="Genomic_DNA"/>
</dbReference>
<dbReference type="Proteomes" id="UP000325296">
    <property type="component" value="Unassembled WGS sequence"/>
</dbReference>
<evidence type="ECO:0000313" key="3">
    <source>
        <dbReference type="Proteomes" id="UP000325296"/>
    </source>
</evidence>
<dbReference type="AlphaFoldDB" id="A0A5B2V229"/>
<protein>
    <recommendedName>
        <fullName evidence="4">YjbQ family protein</fullName>
    </recommendedName>
</protein>
<dbReference type="InterPro" id="IPR035917">
    <property type="entry name" value="YjbQ-like_sf"/>
</dbReference>
<evidence type="ECO:0008006" key="4">
    <source>
        <dbReference type="Google" id="ProtNLM"/>
    </source>
</evidence>
<dbReference type="Gene3D" id="2.60.120.460">
    <property type="entry name" value="YjbQ-like"/>
    <property type="match status" value="1"/>
</dbReference>
<dbReference type="InterPro" id="IPR001602">
    <property type="entry name" value="UPF0047_YjbQ-like"/>
</dbReference>
<organism evidence="2 3">
    <name type="scientific">Pseudomonas brenneri</name>
    <dbReference type="NCBI Taxonomy" id="129817"/>
    <lineage>
        <taxon>Bacteria</taxon>
        <taxon>Pseudomonadati</taxon>
        <taxon>Pseudomonadota</taxon>
        <taxon>Gammaproteobacteria</taxon>
        <taxon>Pseudomonadales</taxon>
        <taxon>Pseudomonadaceae</taxon>
        <taxon>Pseudomonas</taxon>
    </lineage>
</organism>
<evidence type="ECO:0000313" key="2">
    <source>
        <dbReference type="EMBL" id="KAA2232650.1"/>
    </source>
</evidence>
<dbReference type="OrthoDB" id="9801725at2"/>
<dbReference type="Pfam" id="PF01894">
    <property type="entry name" value="YjbQ"/>
    <property type="match status" value="1"/>
</dbReference>
<comment type="caution">
    <text evidence="2">The sequence shown here is derived from an EMBL/GenBank/DDBJ whole genome shotgun (WGS) entry which is preliminary data.</text>
</comment>
<name>A0A5B2V229_9PSED</name>
<accession>A0A5B2V229</accession>